<reference evidence="1" key="2">
    <citation type="journal article" date="2015" name="Data Brief">
        <title>Shoot transcriptome of the giant reed, Arundo donax.</title>
        <authorList>
            <person name="Barrero R.A."/>
            <person name="Guerrero F.D."/>
            <person name="Moolhuijzen P."/>
            <person name="Goolsby J.A."/>
            <person name="Tidwell J."/>
            <person name="Bellgard S.E."/>
            <person name="Bellgard M.I."/>
        </authorList>
    </citation>
    <scope>NUCLEOTIDE SEQUENCE</scope>
    <source>
        <tissue evidence="1">Shoot tissue taken approximately 20 cm above the soil surface</tissue>
    </source>
</reference>
<name>A0A0A9EBP1_ARUDO</name>
<organism evidence="1">
    <name type="scientific">Arundo donax</name>
    <name type="common">Giant reed</name>
    <name type="synonym">Donax arundinaceus</name>
    <dbReference type="NCBI Taxonomy" id="35708"/>
    <lineage>
        <taxon>Eukaryota</taxon>
        <taxon>Viridiplantae</taxon>
        <taxon>Streptophyta</taxon>
        <taxon>Embryophyta</taxon>
        <taxon>Tracheophyta</taxon>
        <taxon>Spermatophyta</taxon>
        <taxon>Magnoliopsida</taxon>
        <taxon>Liliopsida</taxon>
        <taxon>Poales</taxon>
        <taxon>Poaceae</taxon>
        <taxon>PACMAD clade</taxon>
        <taxon>Arundinoideae</taxon>
        <taxon>Arundineae</taxon>
        <taxon>Arundo</taxon>
    </lineage>
</organism>
<reference evidence="1" key="1">
    <citation type="submission" date="2014-09" db="EMBL/GenBank/DDBJ databases">
        <authorList>
            <person name="Magalhaes I.L.F."/>
            <person name="Oliveira U."/>
            <person name="Santos F.R."/>
            <person name="Vidigal T.H.D.A."/>
            <person name="Brescovit A.D."/>
            <person name="Santos A.J."/>
        </authorList>
    </citation>
    <scope>NUCLEOTIDE SEQUENCE</scope>
    <source>
        <tissue evidence="1">Shoot tissue taken approximately 20 cm above the soil surface</tissue>
    </source>
</reference>
<evidence type="ECO:0000313" key="1">
    <source>
        <dbReference type="EMBL" id="JAD97466.1"/>
    </source>
</evidence>
<protein>
    <submittedName>
        <fullName evidence="1">Uncharacterized protein</fullName>
    </submittedName>
</protein>
<dbReference type="AlphaFoldDB" id="A0A0A9EBP1"/>
<proteinExistence type="predicted"/>
<dbReference type="EMBL" id="GBRH01200429">
    <property type="protein sequence ID" value="JAD97466.1"/>
    <property type="molecule type" value="Transcribed_RNA"/>
</dbReference>
<accession>A0A0A9EBP1</accession>
<sequence length="42" mass="4949">MLKRYVQNLRNVAMYVIATLPLLYSTEKSLSCNSFFKQHLAR</sequence>